<dbReference type="EMBL" id="BAAAGF010000003">
    <property type="protein sequence ID" value="GAA0746652.1"/>
    <property type="molecule type" value="Genomic_DNA"/>
</dbReference>
<gene>
    <name evidence="2" type="ORF">GCM10009431_23190</name>
</gene>
<keyword evidence="1" id="KW-0812">Transmembrane</keyword>
<evidence type="ECO:0000313" key="3">
    <source>
        <dbReference type="Proteomes" id="UP001500736"/>
    </source>
</evidence>
<feature type="transmembrane region" description="Helical" evidence="1">
    <location>
        <begin position="119"/>
        <end position="139"/>
    </location>
</feature>
<accession>A0ABN1JU06</accession>
<feature type="transmembrane region" description="Helical" evidence="1">
    <location>
        <begin position="51"/>
        <end position="76"/>
    </location>
</feature>
<evidence type="ECO:0000256" key="1">
    <source>
        <dbReference type="SAM" id="Phobius"/>
    </source>
</evidence>
<keyword evidence="1" id="KW-1133">Transmembrane helix</keyword>
<reference evidence="2 3" key="1">
    <citation type="journal article" date="2019" name="Int. J. Syst. Evol. Microbiol.">
        <title>The Global Catalogue of Microorganisms (GCM) 10K type strain sequencing project: providing services to taxonomists for standard genome sequencing and annotation.</title>
        <authorList>
            <consortium name="The Broad Institute Genomics Platform"/>
            <consortium name="The Broad Institute Genome Sequencing Center for Infectious Disease"/>
            <person name="Wu L."/>
            <person name="Ma J."/>
        </authorList>
    </citation>
    <scope>NUCLEOTIDE SEQUENCE [LARGE SCALE GENOMIC DNA]</scope>
    <source>
        <strain evidence="2 3">JCM 15976</strain>
    </source>
</reference>
<protein>
    <submittedName>
        <fullName evidence="2">Uncharacterized protein</fullName>
    </submittedName>
</protein>
<name>A0ABN1JU06_9FLAO</name>
<dbReference type="Proteomes" id="UP001500736">
    <property type="component" value="Unassembled WGS sequence"/>
</dbReference>
<organism evidence="2 3">
    <name type="scientific">Gaetbulibacter jejuensis</name>
    <dbReference type="NCBI Taxonomy" id="584607"/>
    <lineage>
        <taxon>Bacteria</taxon>
        <taxon>Pseudomonadati</taxon>
        <taxon>Bacteroidota</taxon>
        <taxon>Flavobacteriia</taxon>
        <taxon>Flavobacteriales</taxon>
        <taxon>Flavobacteriaceae</taxon>
        <taxon>Gaetbulibacter</taxon>
    </lineage>
</organism>
<feature type="transmembrane region" description="Helical" evidence="1">
    <location>
        <begin position="88"/>
        <end position="113"/>
    </location>
</feature>
<keyword evidence="1" id="KW-0472">Membrane</keyword>
<evidence type="ECO:0000313" key="2">
    <source>
        <dbReference type="EMBL" id="GAA0746652.1"/>
    </source>
</evidence>
<dbReference type="RefSeq" id="WP_343798444.1">
    <property type="nucleotide sequence ID" value="NZ_BAAAGF010000003.1"/>
</dbReference>
<comment type="caution">
    <text evidence="2">The sequence shown here is derived from an EMBL/GenBank/DDBJ whole genome shotgun (WGS) entry which is preliminary data.</text>
</comment>
<feature type="transmembrane region" description="Helical" evidence="1">
    <location>
        <begin position="7"/>
        <end position="25"/>
    </location>
</feature>
<sequence>MRKFEKAIIGITSLLMGLVLVRFTISKLAGWEISVNAFIEMAKPLGINPTFFRVFTGILILLVVTLYFTTVVFALFETKLQSYKKLNFISVSTYSNTLGLLTMVGALLAEFYLRVQPKWLLVYIAAAIVIFSAINLLIIKKQQKQLTQITI</sequence>
<keyword evidence="3" id="KW-1185">Reference proteome</keyword>
<proteinExistence type="predicted"/>